<evidence type="ECO:0000259" key="1">
    <source>
        <dbReference type="Pfam" id="PF07635"/>
    </source>
</evidence>
<dbReference type="PROSITE" id="PS51257">
    <property type="entry name" value="PROKAR_LIPOPROTEIN"/>
    <property type="match status" value="1"/>
</dbReference>
<dbReference type="EMBL" id="UINC01001949">
    <property type="protein sequence ID" value="SUZ91119.1"/>
    <property type="molecule type" value="Genomic_DNA"/>
</dbReference>
<organism evidence="2">
    <name type="scientific">marine metagenome</name>
    <dbReference type="NCBI Taxonomy" id="408172"/>
    <lineage>
        <taxon>unclassified sequences</taxon>
        <taxon>metagenomes</taxon>
        <taxon>ecological metagenomes</taxon>
    </lineage>
</organism>
<sequence length="115" mass="12591">MKRIISLLTLFVIGCEKNIESDYIGYDCDEVISYYQESVAPILSNHCVGCHSGSSASGSLALDSFDGAVIGIMNGNVIHRINMETSNPLFMPLGSEKLSQQQLDIIQNFSELLCQ</sequence>
<dbReference type="AlphaFoldDB" id="A0A381RJK8"/>
<accession>A0A381RJK8</accession>
<feature type="domain" description="Cytochrome C Planctomycete-type" evidence="1">
    <location>
        <begin position="47"/>
        <end position="86"/>
    </location>
</feature>
<proteinExistence type="predicted"/>
<protein>
    <recommendedName>
        <fullName evidence="1">Cytochrome C Planctomycete-type domain-containing protein</fullName>
    </recommendedName>
</protein>
<evidence type="ECO:0000313" key="2">
    <source>
        <dbReference type="EMBL" id="SUZ91119.1"/>
    </source>
</evidence>
<name>A0A381RJK8_9ZZZZ</name>
<dbReference type="InterPro" id="IPR011429">
    <property type="entry name" value="Cyt_c_Planctomycete-type"/>
</dbReference>
<dbReference type="Pfam" id="PF07635">
    <property type="entry name" value="PSCyt1"/>
    <property type="match status" value="1"/>
</dbReference>
<gene>
    <name evidence="2" type="ORF">METZ01_LOCUS43973</name>
</gene>
<reference evidence="2" key="1">
    <citation type="submission" date="2018-05" db="EMBL/GenBank/DDBJ databases">
        <authorList>
            <person name="Lanie J.A."/>
            <person name="Ng W.-L."/>
            <person name="Kazmierczak K.M."/>
            <person name="Andrzejewski T.M."/>
            <person name="Davidsen T.M."/>
            <person name="Wayne K.J."/>
            <person name="Tettelin H."/>
            <person name="Glass J.I."/>
            <person name="Rusch D."/>
            <person name="Podicherti R."/>
            <person name="Tsui H.-C.T."/>
            <person name="Winkler M.E."/>
        </authorList>
    </citation>
    <scope>NUCLEOTIDE SEQUENCE</scope>
</reference>